<dbReference type="GO" id="GO:0005886">
    <property type="term" value="C:plasma membrane"/>
    <property type="evidence" value="ECO:0007669"/>
    <property type="project" value="UniProtKB-SubCell"/>
</dbReference>
<reference evidence="14 15" key="1">
    <citation type="submission" date="2017-09" db="EMBL/GenBank/DDBJ databases">
        <authorList>
            <consortium name="International Durum Wheat Genome Sequencing Consortium (IDWGSC)"/>
            <person name="Milanesi L."/>
        </authorList>
    </citation>
    <scope>NUCLEOTIDE SEQUENCE [LARGE SCALE GENOMIC DNA]</scope>
    <source>
        <strain evidence="15">cv. Svevo</strain>
    </source>
</reference>
<dbReference type="Gene3D" id="1.10.510.10">
    <property type="entry name" value="Transferase(Phosphotransferase) domain 1"/>
    <property type="match status" value="1"/>
</dbReference>
<keyword evidence="9" id="KW-1133">Transmembrane helix</keyword>
<keyword evidence="10" id="KW-0472">Membrane</keyword>
<dbReference type="Gramene" id="TRITD5Av1G008020.1">
    <property type="protein sequence ID" value="TRITD5Av1G008020.1"/>
    <property type="gene ID" value="TRITD5Av1G008020"/>
</dbReference>
<evidence type="ECO:0000256" key="7">
    <source>
        <dbReference type="ARBA" id="ARBA00022741"/>
    </source>
</evidence>
<dbReference type="GO" id="GO:0002229">
    <property type="term" value="P:defense response to oomycetes"/>
    <property type="evidence" value="ECO:0007669"/>
    <property type="project" value="UniProtKB-ARBA"/>
</dbReference>
<evidence type="ECO:0000256" key="8">
    <source>
        <dbReference type="ARBA" id="ARBA00022840"/>
    </source>
</evidence>
<dbReference type="AlphaFoldDB" id="A0A9R0THE4"/>
<evidence type="ECO:0000256" key="5">
    <source>
        <dbReference type="ARBA" id="ARBA00022692"/>
    </source>
</evidence>
<organism evidence="14 15">
    <name type="scientific">Triticum turgidum subsp. durum</name>
    <name type="common">Durum wheat</name>
    <name type="synonym">Triticum durum</name>
    <dbReference type="NCBI Taxonomy" id="4567"/>
    <lineage>
        <taxon>Eukaryota</taxon>
        <taxon>Viridiplantae</taxon>
        <taxon>Streptophyta</taxon>
        <taxon>Embryophyta</taxon>
        <taxon>Tracheophyta</taxon>
        <taxon>Spermatophyta</taxon>
        <taxon>Magnoliopsida</taxon>
        <taxon>Liliopsida</taxon>
        <taxon>Poales</taxon>
        <taxon>Poaceae</taxon>
        <taxon>BOP clade</taxon>
        <taxon>Pooideae</taxon>
        <taxon>Triticodae</taxon>
        <taxon>Triticeae</taxon>
        <taxon>Triticinae</taxon>
        <taxon>Triticum</taxon>
    </lineage>
</organism>
<keyword evidence="15" id="KW-1185">Reference proteome</keyword>
<evidence type="ECO:0000256" key="4">
    <source>
        <dbReference type="ARBA" id="ARBA00022475"/>
    </source>
</evidence>
<accession>A0A9R0THE4</accession>
<keyword evidence="8" id="KW-0067">ATP-binding</keyword>
<dbReference type="Proteomes" id="UP000324705">
    <property type="component" value="Chromosome 5A"/>
</dbReference>
<dbReference type="SMART" id="SM00220">
    <property type="entry name" value="S_TKc"/>
    <property type="match status" value="1"/>
</dbReference>
<keyword evidence="11" id="KW-0675">Receptor</keyword>
<dbReference type="InterPro" id="IPR050528">
    <property type="entry name" value="L-type_Lectin-RKs"/>
</dbReference>
<dbReference type="Pfam" id="PF00069">
    <property type="entry name" value="Pkinase"/>
    <property type="match status" value="1"/>
</dbReference>
<evidence type="ECO:0000256" key="1">
    <source>
        <dbReference type="ARBA" id="ARBA00004251"/>
    </source>
</evidence>
<sequence>MHRRDKRIEEMEEDLFDDEAMANDFRKGTGGPKRFRYNELATATGNFSNSRKLGEGGFDSVYKGFVKDSKLDVAIKRVSKSSNMGRKEYISEVMTISRLQHRNLVQLIGWCHGGELFLVYELMPSGSLDSHLYSTKDVLTWPVRHEIVLGISSALLYLHQEWEQCVLHRDIKPSNIMLDTCFSAKLGDFGLARLVDHCHGSHTTDLAGTMGYMDPDCMVTGRATTELDIYSFGVVLLEIACGRRPVVVLPDDSVIHLAKRVSELCSQGRVLDAADSRLIGEFDVREMECAIIVGLWCTAHDRSLRPSIRQATSVLRFEAPLPSLPTRMPVGPPGSLLPSLLVSDDHSNKTSSTHLS</sequence>
<evidence type="ECO:0000256" key="12">
    <source>
        <dbReference type="ARBA" id="ARBA00023180"/>
    </source>
</evidence>
<dbReference type="PROSITE" id="PS00108">
    <property type="entry name" value="PROTEIN_KINASE_ST"/>
    <property type="match status" value="1"/>
</dbReference>
<evidence type="ECO:0000256" key="2">
    <source>
        <dbReference type="ARBA" id="ARBA00008536"/>
    </source>
</evidence>
<keyword evidence="12" id="KW-0325">Glycoprotein</keyword>
<dbReference type="GO" id="GO:0005524">
    <property type="term" value="F:ATP binding"/>
    <property type="evidence" value="ECO:0007669"/>
    <property type="project" value="UniProtKB-KW"/>
</dbReference>
<feature type="domain" description="Protein kinase" evidence="13">
    <location>
        <begin position="47"/>
        <end position="324"/>
    </location>
</feature>
<keyword evidence="6" id="KW-0732">Signal</keyword>
<dbReference type="PANTHER" id="PTHR27007">
    <property type="match status" value="1"/>
</dbReference>
<dbReference type="Gene3D" id="3.30.200.20">
    <property type="entry name" value="Phosphorylase Kinase, domain 1"/>
    <property type="match status" value="1"/>
</dbReference>
<evidence type="ECO:0000313" key="14">
    <source>
        <dbReference type="EMBL" id="VAI12410.1"/>
    </source>
</evidence>
<gene>
    <name evidence="14" type="ORF">TRITD_5Av1G008020</name>
</gene>
<dbReference type="EMBL" id="LT934119">
    <property type="protein sequence ID" value="VAI12410.1"/>
    <property type="molecule type" value="Genomic_DNA"/>
</dbReference>
<dbReference type="OMA" id="REMECAI"/>
<evidence type="ECO:0000256" key="6">
    <source>
        <dbReference type="ARBA" id="ARBA00022729"/>
    </source>
</evidence>
<evidence type="ECO:0000256" key="3">
    <source>
        <dbReference type="ARBA" id="ARBA00010217"/>
    </source>
</evidence>
<keyword evidence="5" id="KW-0812">Transmembrane</keyword>
<dbReference type="GO" id="GO:0004672">
    <property type="term" value="F:protein kinase activity"/>
    <property type="evidence" value="ECO:0007669"/>
    <property type="project" value="InterPro"/>
</dbReference>
<comment type="subcellular location">
    <subcellularLocation>
        <location evidence="1">Cell membrane</location>
        <topology evidence="1">Single-pass type I membrane protein</topology>
    </subcellularLocation>
</comment>
<proteinExistence type="inferred from homology"/>
<protein>
    <recommendedName>
        <fullName evidence="13">Protein kinase domain-containing protein</fullName>
    </recommendedName>
</protein>
<keyword evidence="4" id="KW-1003">Cell membrane</keyword>
<dbReference type="InterPro" id="IPR008271">
    <property type="entry name" value="Ser/Thr_kinase_AS"/>
</dbReference>
<keyword evidence="7" id="KW-0547">Nucleotide-binding</keyword>
<evidence type="ECO:0000256" key="10">
    <source>
        <dbReference type="ARBA" id="ARBA00023136"/>
    </source>
</evidence>
<evidence type="ECO:0000313" key="15">
    <source>
        <dbReference type="Proteomes" id="UP000324705"/>
    </source>
</evidence>
<evidence type="ECO:0000256" key="11">
    <source>
        <dbReference type="ARBA" id="ARBA00023170"/>
    </source>
</evidence>
<dbReference type="FunFam" id="1.10.510.10:FF:000240">
    <property type="entry name" value="Lectin-domain containing receptor kinase A4.3"/>
    <property type="match status" value="1"/>
</dbReference>
<dbReference type="PROSITE" id="PS50011">
    <property type="entry name" value="PROTEIN_KINASE_DOM"/>
    <property type="match status" value="1"/>
</dbReference>
<dbReference type="SUPFAM" id="SSF56112">
    <property type="entry name" value="Protein kinase-like (PK-like)"/>
    <property type="match status" value="1"/>
</dbReference>
<dbReference type="FunFam" id="3.30.200.20:FF:000168">
    <property type="entry name" value="L-type lectin-domain containing receptor kinase IX.1"/>
    <property type="match status" value="1"/>
</dbReference>
<dbReference type="InterPro" id="IPR000719">
    <property type="entry name" value="Prot_kinase_dom"/>
</dbReference>
<evidence type="ECO:0000259" key="13">
    <source>
        <dbReference type="PROSITE" id="PS50011"/>
    </source>
</evidence>
<dbReference type="InterPro" id="IPR011009">
    <property type="entry name" value="Kinase-like_dom_sf"/>
</dbReference>
<evidence type="ECO:0000256" key="9">
    <source>
        <dbReference type="ARBA" id="ARBA00022989"/>
    </source>
</evidence>
<name>A0A9R0THE4_TRITD</name>
<comment type="similarity">
    <text evidence="3">In the C-terminal section; belongs to the protein kinase superfamily. Ser/Thr protein kinase family.</text>
</comment>
<comment type="similarity">
    <text evidence="2">In the N-terminal section; belongs to the leguminous lectin family.</text>
</comment>